<comment type="caution">
    <text evidence="1">The sequence shown here is derived from an EMBL/GenBank/DDBJ whole genome shotgun (WGS) entry which is preliminary data.</text>
</comment>
<dbReference type="AlphaFoldDB" id="A0A2M8RYB5"/>
<organism evidence="1 2">
    <name type="scientific">Caviibacterium pharyngocola</name>
    <dbReference type="NCBI Taxonomy" id="28159"/>
    <lineage>
        <taxon>Bacteria</taxon>
        <taxon>Pseudomonadati</taxon>
        <taxon>Pseudomonadota</taxon>
        <taxon>Gammaproteobacteria</taxon>
        <taxon>Pasteurellales</taxon>
        <taxon>Pasteurellaceae</taxon>
        <taxon>Caviibacterium</taxon>
    </lineage>
</organism>
<proteinExistence type="predicted"/>
<reference evidence="1 2" key="1">
    <citation type="submission" date="2017-11" db="EMBL/GenBank/DDBJ databases">
        <title>Reclassification of Bisgaard taxon 5 as Caviibacterium pharyngocola gen. nov., sp. nov.</title>
        <authorList>
            <person name="Christensen H."/>
        </authorList>
    </citation>
    <scope>NUCLEOTIDE SEQUENCE [LARGE SCALE GENOMIC DNA]</scope>
    <source>
        <strain evidence="1 2">7_3</strain>
    </source>
</reference>
<name>A0A2M8RYB5_9PAST</name>
<evidence type="ECO:0000313" key="1">
    <source>
        <dbReference type="EMBL" id="PJG83880.1"/>
    </source>
</evidence>
<protein>
    <submittedName>
        <fullName evidence="1">Uncharacterized protein</fullName>
    </submittedName>
</protein>
<dbReference type="Proteomes" id="UP000230282">
    <property type="component" value="Unassembled WGS sequence"/>
</dbReference>
<keyword evidence="2" id="KW-1185">Reference proteome</keyword>
<evidence type="ECO:0000313" key="2">
    <source>
        <dbReference type="Proteomes" id="UP000230282"/>
    </source>
</evidence>
<gene>
    <name evidence="1" type="ORF">CVP04_01970</name>
</gene>
<sequence>MEKIISAQKFVKHKLNIYKIRFFQFFDPDHTLFGLVEIKREFLPSSEYNFSQKNFVNFINFRRNHYE</sequence>
<dbReference type="EMBL" id="PHGZ01000004">
    <property type="protein sequence ID" value="PJG83880.1"/>
    <property type="molecule type" value="Genomic_DNA"/>
</dbReference>
<accession>A0A2M8RYB5</accession>